<evidence type="ECO:0000313" key="9">
    <source>
        <dbReference type="EMBL" id="WPK26284.1"/>
    </source>
</evidence>
<dbReference type="GeneID" id="88174696"/>
<keyword evidence="3 6" id="KW-1133">Transmembrane helix</keyword>
<feature type="region of interest" description="Disordered" evidence="5">
    <location>
        <begin position="556"/>
        <end position="643"/>
    </location>
</feature>
<feature type="compositionally biased region" description="Polar residues" evidence="5">
    <location>
        <begin position="616"/>
        <end position="643"/>
    </location>
</feature>
<organism evidence="9 10">
    <name type="scientific">Australozyma saopauloensis</name>
    <dbReference type="NCBI Taxonomy" id="291208"/>
    <lineage>
        <taxon>Eukaryota</taxon>
        <taxon>Fungi</taxon>
        <taxon>Dikarya</taxon>
        <taxon>Ascomycota</taxon>
        <taxon>Saccharomycotina</taxon>
        <taxon>Pichiomycetes</taxon>
        <taxon>Metschnikowiaceae</taxon>
        <taxon>Australozyma</taxon>
    </lineage>
</organism>
<evidence type="ECO:0000256" key="6">
    <source>
        <dbReference type="SAM" id="Phobius"/>
    </source>
</evidence>
<dbReference type="Pfam" id="PF11710">
    <property type="entry name" value="Git3"/>
    <property type="match status" value="1"/>
</dbReference>
<evidence type="ECO:0000256" key="3">
    <source>
        <dbReference type="ARBA" id="ARBA00022989"/>
    </source>
</evidence>
<dbReference type="PANTHER" id="PTHR23112:SF37">
    <property type="entry name" value="G PROTEIN-COUPLED RECEPTOR GPR1"/>
    <property type="match status" value="1"/>
</dbReference>
<gene>
    <name evidence="9" type="ORF">PUMCH_003633</name>
</gene>
<evidence type="ECO:0000313" key="10">
    <source>
        <dbReference type="Proteomes" id="UP001338582"/>
    </source>
</evidence>
<protein>
    <recommendedName>
        <fullName evidence="11">G protein-coupled receptor GPR1</fullName>
    </recommendedName>
</protein>
<feature type="transmembrane region" description="Helical" evidence="6">
    <location>
        <begin position="39"/>
        <end position="59"/>
    </location>
</feature>
<dbReference type="KEGG" id="asau:88174696"/>
<proteinExistence type="predicted"/>
<feature type="transmembrane region" description="Helical" evidence="6">
    <location>
        <begin position="71"/>
        <end position="88"/>
    </location>
</feature>
<dbReference type="Gene3D" id="1.20.1070.10">
    <property type="entry name" value="Rhodopsin 7-helix transmembrane proteins"/>
    <property type="match status" value="1"/>
</dbReference>
<dbReference type="EMBL" id="CP138897">
    <property type="protein sequence ID" value="WPK26284.1"/>
    <property type="molecule type" value="Genomic_DNA"/>
</dbReference>
<feature type="transmembrane region" description="Helical" evidence="6">
    <location>
        <begin position="108"/>
        <end position="135"/>
    </location>
</feature>
<comment type="subcellular location">
    <subcellularLocation>
        <location evidence="1">Membrane</location>
        <topology evidence="1">Multi-pass membrane protein</topology>
    </subcellularLocation>
</comment>
<dbReference type="SUPFAM" id="SSF81321">
    <property type="entry name" value="Family A G protein-coupled receptor-like"/>
    <property type="match status" value="1"/>
</dbReference>
<feature type="compositionally biased region" description="Polar residues" evidence="5">
    <location>
        <begin position="556"/>
        <end position="570"/>
    </location>
</feature>
<dbReference type="Proteomes" id="UP001338582">
    <property type="component" value="Chromosome 4"/>
</dbReference>
<accession>A0AAX4HD92</accession>
<evidence type="ECO:0000259" key="7">
    <source>
        <dbReference type="Pfam" id="PF11710"/>
    </source>
</evidence>
<keyword evidence="2 6" id="KW-0812">Transmembrane</keyword>
<evidence type="ECO:0000259" key="8">
    <source>
        <dbReference type="Pfam" id="PF11970"/>
    </source>
</evidence>
<dbReference type="PANTHER" id="PTHR23112">
    <property type="entry name" value="G PROTEIN-COUPLED RECEPTOR 157-RELATED"/>
    <property type="match status" value="1"/>
</dbReference>
<feature type="transmembrane region" description="Helical" evidence="6">
    <location>
        <begin position="203"/>
        <end position="222"/>
    </location>
</feature>
<name>A0AAX4HD92_9ASCO</name>
<evidence type="ECO:0000256" key="2">
    <source>
        <dbReference type="ARBA" id="ARBA00022692"/>
    </source>
</evidence>
<dbReference type="InterPro" id="IPR023041">
    <property type="entry name" value="Glucose_rcpt_Git3-like_N"/>
</dbReference>
<keyword evidence="4 6" id="KW-0472">Membrane</keyword>
<dbReference type="GO" id="GO:0004930">
    <property type="term" value="F:G protein-coupled receptor activity"/>
    <property type="evidence" value="ECO:0007669"/>
    <property type="project" value="TreeGrafter"/>
</dbReference>
<evidence type="ECO:0000256" key="1">
    <source>
        <dbReference type="ARBA" id="ARBA00004141"/>
    </source>
</evidence>
<sequence>MFALPSIPLVLDFLAKRLQDDQMLQFTHTQNVLQRTLAIVASVVSIVFCLAAIYCFLAIDPKRLVFRHQLIAFLILFDLLKAVVLLIFPSRIFTHPISYFSDSFCQVIGFFTATCIEGADLAILSFAIHTFLLIFRPSLTMKLPDSDRVEGGLYRYRYWVYGLSFLIPLAMASFPYIGMGYTSFVCWCYLPQRPVWYRLVLSWVPRYCIVIIILAVYGLIYYHVLREFRTLGGVFSTMHRLKHKNTLHPTPLMAKPSFFSSLRYFFETVRDHTFPKLVLPGESSDMSRTESSTDSNIDPIALAPYDNQSPGYRHNSVDAENFVGSDTLQAANLEHFRHRQKIIEKQMKSIFVYPFAYILMWLFPFILQVTQINYEYHHGPIVWLNCVGAFMQPFYGFVDSMVFFYREQPWKHTIMANFSKQYDSQLESIYMRNSSCGDTDSTLTTSNLAKSVNVDLTQYSWWRKVLCKLRFPLMQLPNFRNIAKLQASYTARRNQQIHRHETRATLAAGCPEKAPDFNDLQGKHDFSNLLDSFTDNDFRLSLGKYAMSFPAENRSSLGHTVHSLTPTSPSGGRRPSVASTSNRSNKSRRYSVINDSEPIPENTLYIPGSSKPRAGTSVSGRKSFQRASLGESTSGSVDTETNNAELDLFEFLQKGPS</sequence>
<keyword evidence="10" id="KW-1185">Reference proteome</keyword>
<dbReference type="RefSeq" id="XP_062878665.1">
    <property type="nucleotide sequence ID" value="XM_063022595.1"/>
</dbReference>
<feature type="transmembrane region" description="Helical" evidence="6">
    <location>
        <begin position="156"/>
        <end position="177"/>
    </location>
</feature>
<evidence type="ECO:0000256" key="4">
    <source>
        <dbReference type="ARBA" id="ARBA00023136"/>
    </source>
</evidence>
<feature type="transmembrane region" description="Helical" evidence="6">
    <location>
        <begin position="381"/>
        <end position="405"/>
    </location>
</feature>
<evidence type="ECO:0000256" key="5">
    <source>
        <dbReference type="SAM" id="MobiDB-lite"/>
    </source>
</evidence>
<dbReference type="GO" id="GO:0007189">
    <property type="term" value="P:adenylate cyclase-activating G protein-coupled receptor signaling pathway"/>
    <property type="evidence" value="ECO:0007669"/>
    <property type="project" value="TreeGrafter"/>
</dbReference>
<dbReference type="Pfam" id="PF11970">
    <property type="entry name" value="GPR_Gpa2_C"/>
    <property type="match status" value="1"/>
</dbReference>
<dbReference type="GO" id="GO:0005886">
    <property type="term" value="C:plasma membrane"/>
    <property type="evidence" value="ECO:0007669"/>
    <property type="project" value="TreeGrafter"/>
</dbReference>
<evidence type="ECO:0008006" key="11">
    <source>
        <dbReference type="Google" id="ProtNLM"/>
    </source>
</evidence>
<feature type="domain" description="G protein-coupled receptor GPR1/2/3 C-terminal" evidence="8">
    <location>
        <begin position="338"/>
        <end position="412"/>
    </location>
</feature>
<dbReference type="AlphaFoldDB" id="A0AAX4HD92"/>
<dbReference type="InterPro" id="IPR022596">
    <property type="entry name" value="GPR1/2/3_C"/>
</dbReference>
<feature type="domain" description="Glucose receptor Git3-like N-terminal" evidence="7">
    <location>
        <begin position="34"/>
        <end position="230"/>
    </location>
</feature>
<reference evidence="9 10" key="1">
    <citation type="submission" date="2023-10" db="EMBL/GenBank/DDBJ databases">
        <title>Draft Genome Sequence of Candida saopaulonensis from a very Premature Infant with Sepsis.</title>
        <authorList>
            <person name="Ning Y."/>
            <person name="Dai R."/>
            <person name="Xiao M."/>
            <person name="Xu Y."/>
            <person name="Yan Q."/>
            <person name="Zhang L."/>
        </authorList>
    </citation>
    <scope>NUCLEOTIDE SEQUENCE [LARGE SCALE GENOMIC DNA]</scope>
    <source>
        <strain evidence="9 10">19XY460</strain>
    </source>
</reference>
<feature type="transmembrane region" description="Helical" evidence="6">
    <location>
        <begin position="350"/>
        <end position="369"/>
    </location>
</feature>